<evidence type="ECO:0000313" key="2">
    <source>
        <dbReference type="Proteomes" id="UP000663827"/>
    </source>
</evidence>
<dbReference type="Proteomes" id="UP000663827">
    <property type="component" value="Unassembled WGS sequence"/>
</dbReference>
<protein>
    <submittedName>
        <fullName evidence="1">Uncharacterized protein</fullName>
    </submittedName>
</protein>
<gene>
    <name evidence="1" type="ORF">RDB_LOCUS94089</name>
</gene>
<reference evidence="1" key="1">
    <citation type="submission" date="2021-01" db="EMBL/GenBank/DDBJ databases">
        <authorList>
            <person name="Kaushik A."/>
        </authorList>
    </citation>
    <scope>NUCLEOTIDE SEQUENCE</scope>
    <source>
        <strain evidence="1">AG5</strain>
    </source>
</reference>
<evidence type="ECO:0000313" key="1">
    <source>
        <dbReference type="EMBL" id="CAE7156102.1"/>
    </source>
</evidence>
<sequence length="44" mass="4699">VSSQVNGFDLSACSAGVGGPHDEVRAKEDACEALIQAYRCFQRL</sequence>
<accession>A0A8H3E382</accession>
<organism evidence="1 2">
    <name type="scientific">Rhizoctonia solani</name>
    <dbReference type="NCBI Taxonomy" id="456999"/>
    <lineage>
        <taxon>Eukaryota</taxon>
        <taxon>Fungi</taxon>
        <taxon>Dikarya</taxon>
        <taxon>Basidiomycota</taxon>
        <taxon>Agaricomycotina</taxon>
        <taxon>Agaricomycetes</taxon>
        <taxon>Cantharellales</taxon>
        <taxon>Ceratobasidiaceae</taxon>
        <taxon>Rhizoctonia</taxon>
    </lineage>
</organism>
<feature type="non-terminal residue" evidence="1">
    <location>
        <position position="1"/>
    </location>
</feature>
<name>A0A8H3E382_9AGAM</name>
<proteinExistence type="predicted"/>
<dbReference type="AlphaFoldDB" id="A0A8H3E382"/>
<dbReference type="EMBL" id="CAJNJQ010001954">
    <property type="protein sequence ID" value="CAE7156102.1"/>
    <property type="molecule type" value="Genomic_DNA"/>
</dbReference>
<comment type="caution">
    <text evidence="1">The sequence shown here is derived from an EMBL/GenBank/DDBJ whole genome shotgun (WGS) entry which is preliminary data.</text>
</comment>